<dbReference type="GO" id="GO:0019693">
    <property type="term" value="P:ribose phosphate metabolic process"/>
    <property type="evidence" value="ECO:0007669"/>
    <property type="project" value="TreeGrafter"/>
</dbReference>
<dbReference type="PANTHER" id="PTHR11839:SF18">
    <property type="entry name" value="NUDIX HYDROLASE DOMAIN-CONTAINING PROTEIN"/>
    <property type="match status" value="1"/>
</dbReference>
<dbReference type="SUPFAM" id="SSF55811">
    <property type="entry name" value="Nudix"/>
    <property type="match status" value="1"/>
</dbReference>
<protein>
    <submittedName>
        <fullName evidence="4">NUDIX hydrolase</fullName>
    </submittedName>
</protein>
<comment type="cofactor">
    <cofactor evidence="1">
        <name>Mg(2+)</name>
        <dbReference type="ChEBI" id="CHEBI:18420"/>
    </cofactor>
</comment>
<proteinExistence type="predicted"/>
<dbReference type="GO" id="GO:0016787">
    <property type="term" value="F:hydrolase activity"/>
    <property type="evidence" value="ECO:0007669"/>
    <property type="project" value="UniProtKB-KW"/>
</dbReference>
<name>A0A9D1G1K8_9FIRM</name>
<dbReference type="Pfam" id="PF00293">
    <property type="entry name" value="NUDIX"/>
    <property type="match status" value="1"/>
</dbReference>
<sequence>MSEWNLKETLLDKEDVFDGTLLHVERWRAQLPNGAIATREMIRHVGASAIVPVDGEGNVYLVRQYRAPIARETLELPAGKLDSKAEDRLQAAKRELEEETGLRAKEWVKLADMAAAAAYTDEIVSIYLARGLEKGEAHLDDDEFLRVVKMPLRELCDMAASGKIQDSKTLCGSLLAERYIGGEHAIEPENCQ</sequence>
<dbReference type="PROSITE" id="PS51462">
    <property type="entry name" value="NUDIX"/>
    <property type="match status" value="1"/>
</dbReference>
<evidence type="ECO:0000256" key="1">
    <source>
        <dbReference type="ARBA" id="ARBA00001946"/>
    </source>
</evidence>
<evidence type="ECO:0000259" key="3">
    <source>
        <dbReference type="PROSITE" id="PS51462"/>
    </source>
</evidence>
<dbReference type="InterPro" id="IPR000086">
    <property type="entry name" value="NUDIX_hydrolase_dom"/>
</dbReference>
<dbReference type="PANTHER" id="PTHR11839">
    <property type="entry name" value="UDP/ADP-SUGAR PYROPHOSPHATASE"/>
    <property type="match status" value="1"/>
</dbReference>
<dbReference type="Proteomes" id="UP000824140">
    <property type="component" value="Unassembled WGS sequence"/>
</dbReference>
<reference evidence="4" key="2">
    <citation type="journal article" date="2021" name="PeerJ">
        <title>Extensive microbial diversity within the chicken gut microbiome revealed by metagenomics and culture.</title>
        <authorList>
            <person name="Gilroy R."/>
            <person name="Ravi A."/>
            <person name="Getino M."/>
            <person name="Pursley I."/>
            <person name="Horton D.L."/>
            <person name="Alikhan N.F."/>
            <person name="Baker D."/>
            <person name="Gharbi K."/>
            <person name="Hall N."/>
            <person name="Watson M."/>
            <person name="Adriaenssens E.M."/>
            <person name="Foster-Nyarko E."/>
            <person name="Jarju S."/>
            <person name="Secka A."/>
            <person name="Antonio M."/>
            <person name="Oren A."/>
            <person name="Chaudhuri R.R."/>
            <person name="La Ragione R."/>
            <person name="Hildebrand F."/>
            <person name="Pallen M.J."/>
        </authorList>
    </citation>
    <scope>NUCLEOTIDE SEQUENCE</scope>
    <source>
        <strain evidence="4">13766</strain>
    </source>
</reference>
<dbReference type="EMBL" id="DVJN01000194">
    <property type="protein sequence ID" value="HIS93354.1"/>
    <property type="molecule type" value="Genomic_DNA"/>
</dbReference>
<dbReference type="AlphaFoldDB" id="A0A9D1G1K8"/>
<reference evidence="4" key="1">
    <citation type="submission" date="2020-10" db="EMBL/GenBank/DDBJ databases">
        <authorList>
            <person name="Gilroy R."/>
        </authorList>
    </citation>
    <scope>NUCLEOTIDE SEQUENCE</scope>
    <source>
        <strain evidence="4">13766</strain>
    </source>
</reference>
<organism evidence="4 5">
    <name type="scientific">Candidatus Alectryocaccomicrobium excrementavium</name>
    <dbReference type="NCBI Taxonomy" id="2840668"/>
    <lineage>
        <taxon>Bacteria</taxon>
        <taxon>Bacillati</taxon>
        <taxon>Bacillota</taxon>
        <taxon>Clostridia</taxon>
        <taxon>Candidatus Alectryocaccomicrobium</taxon>
    </lineage>
</organism>
<accession>A0A9D1G1K8</accession>
<dbReference type="InterPro" id="IPR015797">
    <property type="entry name" value="NUDIX_hydrolase-like_dom_sf"/>
</dbReference>
<comment type="caution">
    <text evidence="4">The sequence shown here is derived from an EMBL/GenBank/DDBJ whole genome shotgun (WGS) entry which is preliminary data.</text>
</comment>
<dbReference type="Gene3D" id="3.90.79.10">
    <property type="entry name" value="Nucleoside Triphosphate Pyrophosphohydrolase"/>
    <property type="match status" value="1"/>
</dbReference>
<feature type="domain" description="Nudix hydrolase" evidence="3">
    <location>
        <begin position="42"/>
        <end position="172"/>
    </location>
</feature>
<gene>
    <name evidence="4" type="ORF">IAA84_10095</name>
</gene>
<evidence type="ECO:0000313" key="4">
    <source>
        <dbReference type="EMBL" id="HIS93354.1"/>
    </source>
</evidence>
<evidence type="ECO:0000313" key="5">
    <source>
        <dbReference type="Proteomes" id="UP000824140"/>
    </source>
</evidence>
<dbReference type="GO" id="GO:0006753">
    <property type="term" value="P:nucleoside phosphate metabolic process"/>
    <property type="evidence" value="ECO:0007669"/>
    <property type="project" value="TreeGrafter"/>
</dbReference>
<evidence type="ECO:0000256" key="2">
    <source>
        <dbReference type="ARBA" id="ARBA00022801"/>
    </source>
</evidence>
<keyword evidence="2 4" id="KW-0378">Hydrolase</keyword>